<evidence type="ECO:0000256" key="4">
    <source>
        <dbReference type="ARBA" id="ARBA00022842"/>
    </source>
</evidence>
<dbReference type="NCBIfam" id="TIGR00693">
    <property type="entry name" value="thiE"/>
    <property type="match status" value="1"/>
</dbReference>
<dbReference type="STRING" id="1619234.SAMN05421730_100221"/>
<evidence type="ECO:0000256" key="2">
    <source>
        <dbReference type="ARBA" id="ARBA00022679"/>
    </source>
</evidence>
<reference evidence="13 14" key="1">
    <citation type="submission" date="2016-09" db="EMBL/GenBank/DDBJ databases">
        <authorList>
            <person name="Capua I."/>
            <person name="De Benedictis P."/>
            <person name="Joannis T."/>
            <person name="Lombin L.H."/>
            <person name="Cattoli G."/>
        </authorList>
    </citation>
    <scope>NUCLEOTIDE SEQUENCE [LARGE SCALE GENOMIC DNA]</scope>
    <source>
        <strain evidence="13 14">GluBS11</strain>
    </source>
</reference>
<evidence type="ECO:0000256" key="10">
    <source>
        <dbReference type="RuleBase" id="RU003826"/>
    </source>
</evidence>
<evidence type="ECO:0000256" key="6">
    <source>
        <dbReference type="ARBA" id="ARBA00047334"/>
    </source>
</evidence>
<feature type="binding site" evidence="9">
    <location>
        <position position="73"/>
    </location>
    <ligand>
        <name>Mg(2+)</name>
        <dbReference type="ChEBI" id="CHEBI:18420"/>
    </ligand>
</feature>
<keyword evidence="2 9" id="KW-0808">Transferase</keyword>
<dbReference type="AlphaFoldDB" id="A0A1D3TPZ9"/>
<feature type="binding site" evidence="9">
    <location>
        <position position="140"/>
    </location>
    <ligand>
        <name>4-amino-2-methyl-5-(diphosphooxymethyl)pyrimidine</name>
        <dbReference type="ChEBI" id="CHEBI:57841"/>
    </ligand>
</feature>
<keyword evidence="4 9" id="KW-0460">Magnesium</keyword>
<name>A0A1D3TPZ9_9FIRM</name>
<keyword evidence="5 9" id="KW-0784">Thiamine biosynthesis</keyword>
<dbReference type="UniPathway" id="UPA00060">
    <property type="reaction ID" value="UER00141"/>
</dbReference>
<sequence>MQKENIDYTLYLCTDRELMSVETIEESVEQAIAGGCTVVQLREKDCSSLDFYLLAGRVKEITDRYGVPLIINDRVDIAMAVDAEGVHVGQSDLPMGLVRKMIGRDKILGVSAHNIAEAVEACRAGADYLGVGAIFSTSTKKDAAVVGIDELKRIREAVDVPIVAIGGIHRENIEVFKGFGLDGLAVVSAVVAQVDIAEAAAELVRRFRS</sequence>
<dbReference type="CDD" id="cd00564">
    <property type="entry name" value="TMP_TenI"/>
    <property type="match status" value="1"/>
</dbReference>
<dbReference type="PANTHER" id="PTHR20857">
    <property type="entry name" value="THIAMINE-PHOSPHATE PYROPHOSPHORYLASE"/>
    <property type="match status" value="1"/>
</dbReference>
<keyword evidence="3 9" id="KW-0479">Metal-binding</keyword>
<evidence type="ECO:0000256" key="11">
    <source>
        <dbReference type="RuleBase" id="RU004253"/>
    </source>
</evidence>
<accession>A0A1D3TPZ9</accession>
<keyword evidence="14" id="KW-1185">Reference proteome</keyword>
<dbReference type="GO" id="GO:0004789">
    <property type="term" value="F:thiamine-phosphate diphosphorylase activity"/>
    <property type="evidence" value="ECO:0007669"/>
    <property type="project" value="UniProtKB-UniRule"/>
</dbReference>
<evidence type="ECO:0000313" key="13">
    <source>
        <dbReference type="EMBL" id="SCP95563.1"/>
    </source>
</evidence>
<comment type="pathway">
    <text evidence="1 9 11">Cofactor biosynthesis; thiamine diphosphate biosynthesis; thiamine phosphate from 4-amino-2-methyl-5-diphosphomethylpyrimidine and 4-methyl-5-(2-phosphoethyl)-thiazole: step 1/1.</text>
</comment>
<dbReference type="SUPFAM" id="SSF51391">
    <property type="entry name" value="Thiamin phosphate synthase"/>
    <property type="match status" value="1"/>
</dbReference>
<evidence type="ECO:0000259" key="12">
    <source>
        <dbReference type="Pfam" id="PF02581"/>
    </source>
</evidence>
<dbReference type="InterPro" id="IPR036206">
    <property type="entry name" value="ThiamineP_synth_sf"/>
</dbReference>
<dbReference type="GO" id="GO:0000287">
    <property type="term" value="F:magnesium ion binding"/>
    <property type="evidence" value="ECO:0007669"/>
    <property type="project" value="UniProtKB-UniRule"/>
</dbReference>
<evidence type="ECO:0000256" key="8">
    <source>
        <dbReference type="ARBA" id="ARBA00047883"/>
    </source>
</evidence>
<dbReference type="GO" id="GO:0009229">
    <property type="term" value="P:thiamine diphosphate biosynthetic process"/>
    <property type="evidence" value="ECO:0007669"/>
    <property type="project" value="UniProtKB-UniRule"/>
</dbReference>
<comment type="cofactor">
    <cofactor evidence="9">
        <name>Mg(2+)</name>
        <dbReference type="ChEBI" id="CHEBI:18420"/>
    </cofactor>
    <text evidence="9">Binds 1 Mg(2+) ion per subunit.</text>
</comment>
<evidence type="ECO:0000313" key="14">
    <source>
        <dbReference type="Proteomes" id="UP000199315"/>
    </source>
</evidence>
<dbReference type="PANTHER" id="PTHR20857:SF15">
    <property type="entry name" value="THIAMINE-PHOSPHATE SYNTHASE"/>
    <property type="match status" value="1"/>
</dbReference>
<comment type="function">
    <text evidence="9">Condenses 4-methyl-5-(beta-hydroxyethyl)thiazole monophosphate (THZ-P) and 2-methyl-4-amino-5-hydroxymethyl pyrimidine pyrophosphate (HMP-PP) to form thiamine monophosphate (TMP).</text>
</comment>
<comment type="catalytic activity">
    <reaction evidence="7 9 10">
        <text>2-(2-carboxy-4-methylthiazol-5-yl)ethyl phosphate + 4-amino-2-methyl-5-(diphosphooxymethyl)pyrimidine + 2 H(+) = thiamine phosphate + CO2 + diphosphate</text>
        <dbReference type="Rhea" id="RHEA:47848"/>
        <dbReference type="ChEBI" id="CHEBI:15378"/>
        <dbReference type="ChEBI" id="CHEBI:16526"/>
        <dbReference type="ChEBI" id="CHEBI:33019"/>
        <dbReference type="ChEBI" id="CHEBI:37575"/>
        <dbReference type="ChEBI" id="CHEBI:57841"/>
        <dbReference type="ChEBI" id="CHEBI:62890"/>
        <dbReference type="EC" id="2.5.1.3"/>
    </reaction>
</comment>
<evidence type="ECO:0000256" key="5">
    <source>
        <dbReference type="ARBA" id="ARBA00022977"/>
    </source>
</evidence>
<dbReference type="InterPro" id="IPR034291">
    <property type="entry name" value="TMP_synthase"/>
</dbReference>
<feature type="domain" description="Thiamine phosphate synthase/TenI" evidence="12">
    <location>
        <begin position="10"/>
        <end position="190"/>
    </location>
</feature>
<gene>
    <name evidence="9" type="primary">thiE</name>
    <name evidence="13" type="ORF">SAMN05421730_100221</name>
</gene>
<protein>
    <recommendedName>
        <fullName evidence="9">Thiamine-phosphate synthase</fullName>
        <shortName evidence="9">TP synthase</shortName>
        <shortName evidence="9">TPS</shortName>
        <ecNumber evidence="9">2.5.1.3</ecNumber>
    </recommendedName>
    <alternativeName>
        <fullName evidence="9">Thiamine-phosphate pyrophosphorylase</fullName>
        <shortName evidence="9">TMP pyrophosphorylase</shortName>
        <shortName evidence="9">TMP-PPase</shortName>
    </alternativeName>
</protein>
<comment type="similarity">
    <text evidence="9 10">Belongs to the thiamine-phosphate synthase family.</text>
</comment>
<dbReference type="InterPro" id="IPR013785">
    <property type="entry name" value="Aldolase_TIM"/>
</dbReference>
<evidence type="ECO:0000256" key="9">
    <source>
        <dbReference type="HAMAP-Rule" id="MF_00097"/>
    </source>
</evidence>
<evidence type="ECO:0000256" key="3">
    <source>
        <dbReference type="ARBA" id="ARBA00022723"/>
    </source>
</evidence>
<comment type="catalytic activity">
    <reaction evidence="8 9 10">
        <text>2-[(2R,5Z)-2-carboxy-4-methylthiazol-5(2H)-ylidene]ethyl phosphate + 4-amino-2-methyl-5-(diphosphooxymethyl)pyrimidine + 2 H(+) = thiamine phosphate + CO2 + diphosphate</text>
        <dbReference type="Rhea" id="RHEA:47844"/>
        <dbReference type="ChEBI" id="CHEBI:15378"/>
        <dbReference type="ChEBI" id="CHEBI:16526"/>
        <dbReference type="ChEBI" id="CHEBI:33019"/>
        <dbReference type="ChEBI" id="CHEBI:37575"/>
        <dbReference type="ChEBI" id="CHEBI:57841"/>
        <dbReference type="ChEBI" id="CHEBI:62899"/>
        <dbReference type="EC" id="2.5.1.3"/>
    </reaction>
</comment>
<feature type="binding site" evidence="9">
    <location>
        <begin position="137"/>
        <end position="139"/>
    </location>
    <ligand>
        <name>2-[(2R,5Z)-2-carboxy-4-methylthiazol-5(2H)-ylidene]ethyl phosphate</name>
        <dbReference type="ChEBI" id="CHEBI:62899"/>
    </ligand>
</feature>
<dbReference type="EC" id="2.5.1.3" evidence="9"/>
<dbReference type="OrthoDB" id="9812206at2"/>
<feature type="binding site" evidence="9">
    <location>
        <position position="92"/>
    </location>
    <ligand>
        <name>Mg(2+)</name>
        <dbReference type="ChEBI" id="CHEBI:18420"/>
    </ligand>
</feature>
<evidence type="ECO:0000256" key="1">
    <source>
        <dbReference type="ARBA" id="ARBA00005165"/>
    </source>
</evidence>
<dbReference type="GO" id="GO:0005737">
    <property type="term" value="C:cytoplasm"/>
    <property type="evidence" value="ECO:0007669"/>
    <property type="project" value="TreeGrafter"/>
</dbReference>
<dbReference type="RefSeq" id="WP_091230004.1">
    <property type="nucleotide sequence ID" value="NZ_FMKA01000002.1"/>
</dbReference>
<organism evidence="13 14">
    <name type="scientific">Anaerobium acetethylicum</name>
    <dbReference type="NCBI Taxonomy" id="1619234"/>
    <lineage>
        <taxon>Bacteria</taxon>
        <taxon>Bacillati</taxon>
        <taxon>Bacillota</taxon>
        <taxon>Clostridia</taxon>
        <taxon>Lachnospirales</taxon>
        <taxon>Lachnospiraceae</taxon>
        <taxon>Anaerobium</taxon>
    </lineage>
</organism>
<feature type="binding site" evidence="9">
    <location>
        <begin position="187"/>
        <end position="188"/>
    </location>
    <ligand>
        <name>2-[(2R,5Z)-2-carboxy-4-methylthiazol-5(2H)-ylidene]ethyl phosphate</name>
        <dbReference type="ChEBI" id="CHEBI:62899"/>
    </ligand>
</feature>
<comment type="catalytic activity">
    <reaction evidence="6 9 10">
        <text>4-methyl-5-(2-phosphooxyethyl)-thiazole + 4-amino-2-methyl-5-(diphosphooxymethyl)pyrimidine + H(+) = thiamine phosphate + diphosphate</text>
        <dbReference type="Rhea" id="RHEA:22328"/>
        <dbReference type="ChEBI" id="CHEBI:15378"/>
        <dbReference type="ChEBI" id="CHEBI:33019"/>
        <dbReference type="ChEBI" id="CHEBI:37575"/>
        <dbReference type="ChEBI" id="CHEBI:57841"/>
        <dbReference type="ChEBI" id="CHEBI:58296"/>
        <dbReference type="EC" id="2.5.1.3"/>
    </reaction>
</comment>
<dbReference type="GO" id="GO:0009228">
    <property type="term" value="P:thiamine biosynthetic process"/>
    <property type="evidence" value="ECO:0007669"/>
    <property type="project" value="UniProtKB-KW"/>
</dbReference>
<feature type="binding site" evidence="9">
    <location>
        <position position="167"/>
    </location>
    <ligand>
        <name>2-[(2R,5Z)-2-carboxy-4-methylthiazol-5(2H)-ylidene]ethyl phosphate</name>
        <dbReference type="ChEBI" id="CHEBI:62899"/>
    </ligand>
</feature>
<feature type="binding site" evidence="9">
    <location>
        <position position="111"/>
    </location>
    <ligand>
        <name>4-amino-2-methyl-5-(diphosphooxymethyl)pyrimidine</name>
        <dbReference type="ChEBI" id="CHEBI:57841"/>
    </ligand>
</feature>
<dbReference type="InterPro" id="IPR022998">
    <property type="entry name" value="ThiamineP_synth_TenI"/>
</dbReference>
<dbReference type="EMBL" id="FMKA01000002">
    <property type="protein sequence ID" value="SCP95563.1"/>
    <property type="molecule type" value="Genomic_DNA"/>
</dbReference>
<feature type="binding site" evidence="9">
    <location>
        <position position="72"/>
    </location>
    <ligand>
        <name>4-amino-2-methyl-5-(diphosphooxymethyl)pyrimidine</name>
        <dbReference type="ChEBI" id="CHEBI:57841"/>
    </ligand>
</feature>
<dbReference type="Gene3D" id="3.20.20.70">
    <property type="entry name" value="Aldolase class I"/>
    <property type="match status" value="1"/>
</dbReference>
<proteinExistence type="inferred from homology"/>
<dbReference type="Pfam" id="PF02581">
    <property type="entry name" value="TMP-TENI"/>
    <property type="match status" value="1"/>
</dbReference>
<dbReference type="FunFam" id="3.20.20.70:FF:000096">
    <property type="entry name" value="Thiamine-phosphate synthase"/>
    <property type="match status" value="1"/>
</dbReference>
<dbReference type="Proteomes" id="UP000199315">
    <property type="component" value="Unassembled WGS sequence"/>
</dbReference>
<evidence type="ECO:0000256" key="7">
    <source>
        <dbReference type="ARBA" id="ARBA00047851"/>
    </source>
</evidence>
<feature type="binding site" evidence="9">
    <location>
        <begin position="40"/>
        <end position="44"/>
    </location>
    <ligand>
        <name>4-amino-2-methyl-5-(diphosphooxymethyl)pyrimidine</name>
        <dbReference type="ChEBI" id="CHEBI:57841"/>
    </ligand>
</feature>
<dbReference type="HAMAP" id="MF_00097">
    <property type="entry name" value="TMP_synthase"/>
    <property type="match status" value="1"/>
</dbReference>